<dbReference type="SUPFAM" id="SSF47648">
    <property type="entry name" value="Nucleoside phosphorylase/phosphoribosyltransferase N-terminal domain"/>
    <property type="match status" value="1"/>
</dbReference>
<evidence type="ECO:0000256" key="5">
    <source>
        <dbReference type="ARBA" id="ARBA00022822"/>
    </source>
</evidence>
<keyword evidence="5 9" id="KW-0822">Tryptophan biosynthesis</keyword>
<feature type="binding site" evidence="9">
    <location>
        <position position="175"/>
    </location>
    <ligand>
        <name>anthranilate</name>
        <dbReference type="ChEBI" id="CHEBI:16567"/>
        <label>2</label>
    </ligand>
</feature>
<feature type="domain" description="Glycosyl transferase family 3 N-terminal" evidence="11">
    <location>
        <begin position="7"/>
        <end position="69"/>
    </location>
</feature>
<dbReference type="EMBL" id="SHMQ01000013">
    <property type="protein sequence ID" value="RZV38965.1"/>
    <property type="molecule type" value="Genomic_DNA"/>
</dbReference>
<feature type="binding site" evidence="9">
    <location>
        <begin position="99"/>
        <end position="102"/>
    </location>
    <ligand>
        <name>5-phospho-alpha-D-ribose 1-diphosphate</name>
        <dbReference type="ChEBI" id="CHEBI:58017"/>
    </ligand>
</feature>
<dbReference type="NCBIfam" id="TIGR01245">
    <property type="entry name" value="trpD"/>
    <property type="match status" value="1"/>
</dbReference>
<evidence type="ECO:0000256" key="4">
    <source>
        <dbReference type="ARBA" id="ARBA00022679"/>
    </source>
</evidence>
<comment type="pathway">
    <text evidence="1 9">Amino-acid biosynthesis; L-tryptophan biosynthesis; L-tryptophan from chorismate: step 2/5.</text>
</comment>
<gene>
    <name evidence="9 12" type="primary">trpD</name>
    <name evidence="12" type="ORF">EVJ48_05580</name>
</gene>
<dbReference type="Proteomes" id="UP000322454">
    <property type="component" value="Unassembled WGS sequence"/>
</dbReference>
<dbReference type="Pfam" id="PF02885">
    <property type="entry name" value="Glycos_trans_3N"/>
    <property type="match status" value="1"/>
</dbReference>
<feature type="binding site" evidence="9">
    <location>
        <position position="89"/>
    </location>
    <ligand>
        <name>5-phospho-alpha-D-ribose 1-diphosphate</name>
        <dbReference type="ChEBI" id="CHEBI:58017"/>
    </ligand>
</feature>
<protein>
    <recommendedName>
        <fullName evidence="9">Anthranilate phosphoribosyltransferase</fullName>
        <ecNumber evidence="9">2.4.2.18</ecNumber>
    </recommendedName>
</protein>
<evidence type="ECO:0000256" key="2">
    <source>
        <dbReference type="ARBA" id="ARBA00022605"/>
    </source>
</evidence>
<keyword evidence="6 9" id="KW-0057">Aromatic amino acid biosynthesis</keyword>
<keyword evidence="4 9" id="KW-0808">Transferase</keyword>
<feature type="binding site" evidence="9">
    <location>
        <position position="235"/>
    </location>
    <ligand>
        <name>Mg(2+)</name>
        <dbReference type="ChEBI" id="CHEBI:18420"/>
        <label>2</label>
    </ligand>
</feature>
<comment type="function">
    <text evidence="9">Catalyzes the transfer of the phosphoribosyl group of 5-phosphorylribose-1-pyrophosphate (PRPP) to anthranilate to yield N-(5'-phosphoribosyl)-anthranilate (PRA).</text>
</comment>
<dbReference type="EC" id="2.4.2.18" evidence="9"/>
<name>A0A520XCX1_9DELT</name>
<dbReference type="SUPFAM" id="SSF52418">
    <property type="entry name" value="Nucleoside phosphorylase/phosphoribosyltransferase catalytic domain"/>
    <property type="match status" value="1"/>
</dbReference>
<dbReference type="GO" id="GO:0000162">
    <property type="term" value="P:L-tryptophan biosynthetic process"/>
    <property type="evidence" value="ECO:0007669"/>
    <property type="project" value="UniProtKB-UniRule"/>
</dbReference>
<evidence type="ECO:0000313" key="12">
    <source>
        <dbReference type="EMBL" id="RZV38965.1"/>
    </source>
</evidence>
<dbReference type="Pfam" id="PF00591">
    <property type="entry name" value="Glycos_transf_3"/>
    <property type="match status" value="1"/>
</dbReference>
<comment type="similarity">
    <text evidence="9">Belongs to the anthranilate phosphoribosyltransferase family.</text>
</comment>
<keyword evidence="3 9" id="KW-0328">Glycosyltransferase</keyword>
<organism evidence="12 13">
    <name type="scientific">Candidatus Acidulodesulfobacterium acidiphilum</name>
    <dbReference type="NCBI Taxonomy" id="2597224"/>
    <lineage>
        <taxon>Bacteria</taxon>
        <taxon>Deltaproteobacteria</taxon>
        <taxon>Candidatus Acidulodesulfobacterales</taxon>
        <taxon>Candidatus Acidulodesulfobacterium</taxon>
    </lineage>
</organism>
<comment type="caution">
    <text evidence="12">The sequence shown here is derived from an EMBL/GenBank/DDBJ whole genome shotgun (WGS) entry which is preliminary data.</text>
</comment>
<feature type="binding site" evidence="9">
    <location>
        <position position="101"/>
    </location>
    <ligand>
        <name>Mg(2+)</name>
        <dbReference type="ChEBI" id="CHEBI:18420"/>
        <label>1</label>
    </ligand>
</feature>
<dbReference type="Gene3D" id="3.40.1030.10">
    <property type="entry name" value="Nucleoside phosphorylase/phosphoribosyltransferase catalytic domain"/>
    <property type="match status" value="1"/>
</dbReference>
<sequence length="346" mass="37461">MEEKLIKEILLRAASGYSLERDESYEIFNAILKGLLTQAQIASLLTSLKIKGETVEEIAGAAIAMRENALSSSAGIGEEYKKNLVDTCGTGGDSKNTFNISTCSAFIAAGAGVKIAKHGNYAVSSKSGSADVLKELGVNISLEAERVIESIEYANIGFLFAPKFHSAMKYAAPVRKELGFKTIFNILGPLTNPFGAKRQIMGVYSGDLSEKVIKALKLLNIDQAFVVHGRDGMDEISLSSVTDIYKLNDKGEVEYFEFNPEEYGFELFSEEHFKSLSVAENSKILYDIITGKKGPKTDIAILNAGFAIIVAGKADNLNDAFKEARNSIESGRALKALQNLIEVTNA</sequence>
<dbReference type="UniPathway" id="UPA00035">
    <property type="reaction ID" value="UER00041"/>
</dbReference>
<feature type="binding site" evidence="9">
    <location>
        <position position="235"/>
    </location>
    <ligand>
        <name>Mg(2+)</name>
        <dbReference type="ChEBI" id="CHEBI:18420"/>
        <label>1</label>
    </ligand>
</feature>
<comment type="similarity">
    <text evidence="8">In the C-terminal section; belongs to the anthranilate phosphoribosyltransferase family.</text>
</comment>
<dbReference type="PANTHER" id="PTHR43285:SF2">
    <property type="entry name" value="ANTHRANILATE PHOSPHORIBOSYLTRANSFERASE"/>
    <property type="match status" value="1"/>
</dbReference>
<evidence type="ECO:0000313" key="13">
    <source>
        <dbReference type="Proteomes" id="UP000322454"/>
    </source>
</evidence>
<dbReference type="InterPro" id="IPR036320">
    <property type="entry name" value="Glycosyl_Trfase_fam3_N_dom_sf"/>
</dbReference>
<dbReference type="AlphaFoldDB" id="A0A520XCX1"/>
<dbReference type="GO" id="GO:0000287">
    <property type="term" value="F:magnesium ion binding"/>
    <property type="evidence" value="ECO:0007669"/>
    <property type="project" value="UniProtKB-UniRule"/>
</dbReference>
<keyword evidence="9" id="KW-0460">Magnesium</keyword>
<accession>A0A520XCX1</accession>
<evidence type="ECO:0000259" key="10">
    <source>
        <dbReference type="Pfam" id="PF00591"/>
    </source>
</evidence>
<dbReference type="FunFam" id="3.40.1030.10:FF:000002">
    <property type="entry name" value="Anthranilate phosphoribosyltransferase"/>
    <property type="match status" value="1"/>
</dbReference>
<dbReference type="InterPro" id="IPR035902">
    <property type="entry name" value="Nuc_phospho_transferase"/>
</dbReference>
<comment type="cofactor">
    <cofactor evidence="9">
        <name>Mg(2+)</name>
        <dbReference type="ChEBI" id="CHEBI:18420"/>
    </cofactor>
    <text evidence="9">Binds 2 magnesium ions per monomer.</text>
</comment>
<evidence type="ECO:0000256" key="1">
    <source>
        <dbReference type="ARBA" id="ARBA00004907"/>
    </source>
</evidence>
<feature type="binding site" evidence="9">
    <location>
        <position position="129"/>
    </location>
    <ligand>
        <name>5-phospho-alpha-D-ribose 1-diphosphate</name>
        <dbReference type="ChEBI" id="CHEBI:58017"/>
    </ligand>
</feature>
<dbReference type="PANTHER" id="PTHR43285">
    <property type="entry name" value="ANTHRANILATE PHOSPHORIBOSYLTRANSFERASE"/>
    <property type="match status" value="1"/>
</dbReference>
<evidence type="ECO:0000256" key="6">
    <source>
        <dbReference type="ARBA" id="ARBA00023141"/>
    </source>
</evidence>
<dbReference type="InterPro" id="IPR017459">
    <property type="entry name" value="Glycosyl_Trfase_fam3_N_dom"/>
</dbReference>
<feature type="binding site" evidence="9">
    <location>
        <position position="89"/>
    </location>
    <ligand>
        <name>anthranilate</name>
        <dbReference type="ChEBI" id="CHEBI:16567"/>
        <label>1</label>
    </ligand>
</feature>
<dbReference type="GO" id="GO:0004048">
    <property type="term" value="F:anthranilate phosphoribosyltransferase activity"/>
    <property type="evidence" value="ECO:0007669"/>
    <property type="project" value="UniProtKB-UniRule"/>
</dbReference>
<feature type="binding site" evidence="9">
    <location>
        <position position="234"/>
    </location>
    <ligand>
        <name>Mg(2+)</name>
        <dbReference type="ChEBI" id="CHEBI:18420"/>
        <label>2</label>
    </ligand>
</feature>
<dbReference type="InterPro" id="IPR000312">
    <property type="entry name" value="Glycosyl_Trfase_fam3"/>
</dbReference>
<comment type="caution">
    <text evidence="9">Lacks conserved residue(s) required for the propagation of feature annotation.</text>
</comment>
<feature type="domain" description="Glycosyl transferase family 3" evidence="10">
    <location>
        <begin position="82"/>
        <end position="334"/>
    </location>
</feature>
<evidence type="ECO:0000256" key="8">
    <source>
        <dbReference type="ARBA" id="ARBA00061188"/>
    </source>
</evidence>
<feature type="binding site" evidence="9">
    <location>
        <begin position="117"/>
        <end position="125"/>
    </location>
    <ligand>
        <name>5-phospho-alpha-D-ribose 1-diphosphate</name>
        <dbReference type="ChEBI" id="CHEBI:58017"/>
    </ligand>
</feature>
<evidence type="ECO:0000256" key="9">
    <source>
        <dbReference type="HAMAP-Rule" id="MF_00211"/>
    </source>
</evidence>
<comment type="subunit">
    <text evidence="9">Homodimer.</text>
</comment>
<dbReference type="InterPro" id="IPR005940">
    <property type="entry name" value="Anthranilate_Pribosyl_Tfrase"/>
</dbReference>
<comment type="catalytic activity">
    <reaction evidence="7 9">
        <text>N-(5-phospho-beta-D-ribosyl)anthranilate + diphosphate = 5-phospho-alpha-D-ribose 1-diphosphate + anthranilate</text>
        <dbReference type="Rhea" id="RHEA:11768"/>
        <dbReference type="ChEBI" id="CHEBI:16567"/>
        <dbReference type="ChEBI" id="CHEBI:18277"/>
        <dbReference type="ChEBI" id="CHEBI:33019"/>
        <dbReference type="ChEBI" id="CHEBI:58017"/>
        <dbReference type="EC" id="2.4.2.18"/>
    </reaction>
</comment>
<evidence type="ECO:0000256" key="7">
    <source>
        <dbReference type="ARBA" id="ARBA00052328"/>
    </source>
</evidence>
<feature type="binding site" evidence="9">
    <location>
        <begin position="92"/>
        <end position="93"/>
    </location>
    <ligand>
        <name>5-phospho-alpha-D-ribose 1-diphosphate</name>
        <dbReference type="ChEBI" id="CHEBI:58017"/>
    </ligand>
</feature>
<keyword evidence="2 9" id="KW-0028">Amino-acid biosynthesis</keyword>
<dbReference type="GO" id="GO:0005829">
    <property type="term" value="C:cytosol"/>
    <property type="evidence" value="ECO:0007669"/>
    <property type="project" value="TreeGrafter"/>
</dbReference>
<evidence type="ECO:0000256" key="3">
    <source>
        <dbReference type="ARBA" id="ARBA00022676"/>
    </source>
</evidence>
<dbReference type="Gene3D" id="1.20.970.10">
    <property type="entry name" value="Transferase, Pyrimidine Nucleoside Phosphorylase, Chain C"/>
    <property type="match status" value="1"/>
</dbReference>
<proteinExistence type="inferred from homology"/>
<dbReference type="HAMAP" id="MF_00211">
    <property type="entry name" value="TrpD"/>
    <property type="match status" value="1"/>
</dbReference>
<reference evidence="12 13" key="1">
    <citation type="submission" date="2019-01" db="EMBL/GenBank/DDBJ databases">
        <title>Insights into ecological role of a new deltaproteobacterial order Candidatus Sinidesulfobacterales (Sva0485) by metagenomics and metatranscriptomics.</title>
        <authorList>
            <person name="Tan S."/>
            <person name="Liu J."/>
            <person name="Fang Y."/>
            <person name="Hedlund B."/>
            <person name="Lian Z.-H."/>
            <person name="Huang L.-Y."/>
            <person name="Li J.-T."/>
            <person name="Huang L.-N."/>
            <person name="Li W.-J."/>
            <person name="Jiang H.-C."/>
            <person name="Dong H.-L."/>
            <person name="Shu W.-S."/>
        </authorList>
    </citation>
    <scope>NUCLEOTIDE SEQUENCE [LARGE SCALE GENOMIC DNA]</scope>
    <source>
        <strain evidence="12">AP4</strain>
    </source>
</reference>
<evidence type="ECO:0000259" key="11">
    <source>
        <dbReference type="Pfam" id="PF02885"/>
    </source>
</evidence>
<feature type="binding site" evidence="9">
    <location>
        <position position="97"/>
    </location>
    <ligand>
        <name>5-phospho-alpha-D-ribose 1-diphosphate</name>
        <dbReference type="ChEBI" id="CHEBI:58017"/>
    </ligand>
</feature>
<keyword evidence="9" id="KW-0479">Metal-binding</keyword>
<feature type="binding site" evidence="9">
    <location>
        <position position="120"/>
    </location>
    <ligand>
        <name>anthranilate</name>
        <dbReference type="ChEBI" id="CHEBI:16567"/>
        <label>1</label>
    </ligand>
</feature>